<evidence type="ECO:0000256" key="1">
    <source>
        <dbReference type="ARBA" id="ARBA00009778"/>
    </source>
</evidence>
<dbReference type="PROSITE" id="PS51257">
    <property type="entry name" value="PROKAR_LIPOPROTEIN"/>
    <property type="match status" value="1"/>
</dbReference>
<evidence type="ECO:0000256" key="3">
    <source>
        <dbReference type="SAM" id="Coils"/>
    </source>
</evidence>
<dbReference type="PANTHER" id="PTHR34224:SF4">
    <property type="entry name" value="INTERACTOR OF CONSTITUTIVE ACTIVE ROPS 2, CHLOROPLASTIC"/>
    <property type="match status" value="1"/>
</dbReference>
<organism evidence="5 6">
    <name type="scientific">Abeliophyllum distichum</name>
    <dbReference type="NCBI Taxonomy" id="126358"/>
    <lineage>
        <taxon>Eukaryota</taxon>
        <taxon>Viridiplantae</taxon>
        <taxon>Streptophyta</taxon>
        <taxon>Embryophyta</taxon>
        <taxon>Tracheophyta</taxon>
        <taxon>Spermatophyta</taxon>
        <taxon>Magnoliopsida</taxon>
        <taxon>eudicotyledons</taxon>
        <taxon>Gunneridae</taxon>
        <taxon>Pentapetalae</taxon>
        <taxon>asterids</taxon>
        <taxon>lamiids</taxon>
        <taxon>Lamiales</taxon>
        <taxon>Oleaceae</taxon>
        <taxon>Forsythieae</taxon>
        <taxon>Abeliophyllum</taxon>
    </lineage>
</organism>
<dbReference type="AlphaFoldDB" id="A0ABD1RA23"/>
<protein>
    <submittedName>
        <fullName evidence="5">Interactor of constitutive active ROPs 2</fullName>
    </submittedName>
</protein>
<dbReference type="PANTHER" id="PTHR34224">
    <property type="entry name" value="INTERACTOR OF CONSTITUTIVE ACTIVE ROPS 2, CHLOROPLASTIC-RELATED"/>
    <property type="match status" value="1"/>
</dbReference>
<feature type="region of interest" description="Disordered" evidence="4">
    <location>
        <begin position="684"/>
        <end position="704"/>
    </location>
</feature>
<evidence type="ECO:0000256" key="2">
    <source>
        <dbReference type="ARBA" id="ARBA00023054"/>
    </source>
</evidence>
<evidence type="ECO:0000313" key="5">
    <source>
        <dbReference type="EMBL" id="KAL2485262.1"/>
    </source>
</evidence>
<gene>
    <name evidence="5" type="ORF">Adt_30018</name>
</gene>
<keyword evidence="2 3" id="KW-0175">Coiled coil</keyword>
<evidence type="ECO:0000313" key="6">
    <source>
        <dbReference type="Proteomes" id="UP001604336"/>
    </source>
</evidence>
<feature type="region of interest" description="Disordered" evidence="4">
    <location>
        <begin position="106"/>
        <end position="215"/>
    </location>
</feature>
<evidence type="ECO:0000256" key="4">
    <source>
        <dbReference type="SAM" id="MobiDB-lite"/>
    </source>
</evidence>
<feature type="coiled-coil region" evidence="3">
    <location>
        <begin position="269"/>
        <end position="342"/>
    </location>
</feature>
<comment type="caution">
    <text evidence="5">The sequence shown here is derived from an EMBL/GenBank/DDBJ whole genome shotgun (WGS) entry which is preliminary data.</text>
</comment>
<dbReference type="Proteomes" id="UP001604336">
    <property type="component" value="Unassembled WGS sequence"/>
</dbReference>
<feature type="compositionally biased region" description="Low complexity" evidence="4">
    <location>
        <begin position="173"/>
        <end position="182"/>
    </location>
</feature>
<feature type="coiled-coil region" evidence="3">
    <location>
        <begin position="549"/>
        <end position="583"/>
    </location>
</feature>
<name>A0ABD1RA23_9LAMI</name>
<dbReference type="InterPro" id="IPR029688">
    <property type="entry name" value="ICR"/>
</dbReference>
<comment type="similarity">
    <text evidence="1">Belongs to the ICR family.</text>
</comment>
<sequence length="715" mass="79942">MIKRHPPLMIIGGYSCVIPINRRPTPQALNNCYRTKPVATSHCILSLSPSLSPSSSTSSNTRVFFSLFHSLGNCVKSACGSGGPLKGKIFSFSYSSFTTEQIKPASLDVPHKMTPATPRTARKLKTPGSDSDPLSSPNPASKSPKDRSSKVVDRRSPRTPGSEKKRPNRVSELESQLAQLQEELSKSKDQLNSSESWKRRAQQEAEEAKKQLAAMSSKLEETEKQLVELSDSEDSRIHELRKISQDRDRAWQSELEAVQKQHEMDSAALASAMHEIQRLKMQLDRVAEAEDAQARRAESAHAEVQNLRMELENTLEFVEKLKSQLSNTKESEAQALEELTRAQMQLEVVKTTEETVRSELVNAVESYKSLVFELEQSKNRVNSLEELVGKLRADLDNSNNITDPPSNDNIPSVDGECNESELLKTEVTNLKLEASQLKAALEAAERRYQEEYIRSTLQIRSAYELVERAKSDSSAREAELETKLKVSRADIEELKAKLIEKENALQSISFEKRGPNLKMEEDQPTERETELEIELKKSESVLADMKASLLDKETQLQSIAEENEMLKSEIMKTKVERSKANDEALVVAEEACAAEREALLKLGYLTEEADKSSRKAARVAEQLNAAQVANSEMEAELRRLKVQADQWRKAAEAAAAMLSTGNNGKYVERTGSLDYHTIGGKLGLPYSEDMEDDSPKKKNGNMLKKFGVLLKKSQK</sequence>
<feature type="compositionally biased region" description="Polar residues" evidence="4">
    <location>
        <begin position="128"/>
        <end position="141"/>
    </location>
</feature>
<keyword evidence="6" id="KW-1185">Reference proteome</keyword>
<accession>A0ABD1RA23</accession>
<feature type="compositionally biased region" description="Basic and acidic residues" evidence="4">
    <location>
        <begin position="143"/>
        <end position="172"/>
    </location>
</feature>
<proteinExistence type="inferred from homology"/>
<dbReference type="EMBL" id="JBFOLK010000009">
    <property type="protein sequence ID" value="KAL2485262.1"/>
    <property type="molecule type" value="Genomic_DNA"/>
</dbReference>
<feature type="coiled-coil region" evidence="3">
    <location>
        <begin position="616"/>
        <end position="650"/>
    </location>
</feature>
<feature type="compositionally biased region" description="Basic and acidic residues" evidence="4">
    <location>
        <begin position="196"/>
        <end position="210"/>
    </location>
</feature>
<feature type="coiled-coil region" evidence="3">
    <location>
        <begin position="367"/>
        <end position="511"/>
    </location>
</feature>
<reference evidence="6" key="1">
    <citation type="submission" date="2024-07" db="EMBL/GenBank/DDBJ databases">
        <title>Two chromosome-level genome assemblies of Korean endemic species Abeliophyllum distichum and Forsythia ovata (Oleaceae).</title>
        <authorList>
            <person name="Jang H."/>
        </authorList>
    </citation>
    <scope>NUCLEOTIDE SEQUENCE [LARGE SCALE GENOMIC DNA]</scope>
</reference>